<evidence type="ECO:0000313" key="1">
    <source>
        <dbReference type="EMBL" id="OAL10089.1"/>
    </source>
</evidence>
<protein>
    <submittedName>
        <fullName evidence="1">Uncharacterized protein</fullName>
    </submittedName>
</protein>
<dbReference type="Proteomes" id="UP000077623">
    <property type="component" value="Unassembled WGS sequence"/>
</dbReference>
<accession>A0A1A9QEF7</accession>
<dbReference type="EMBL" id="LWUJ01000012">
    <property type="protein sequence ID" value="OAL10089.1"/>
    <property type="molecule type" value="Genomic_DNA"/>
</dbReference>
<evidence type="ECO:0000313" key="2">
    <source>
        <dbReference type="Proteomes" id="UP000077623"/>
    </source>
</evidence>
<comment type="caution">
    <text evidence="1">The sequence shown here is derived from an EMBL/GenBank/DDBJ whole genome shotgun (WGS) entry which is preliminary data.</text>
</comment>
<dbReference type="AlphaFoldDB" id="A0A1A9QEF7"/>
<keyword evidence="2" id="KW-1185">Reference proteome</keyword>
<sequence length="107" mass="12249">MFQEIEKAITSPARAILVIIRTRKFQNNIAACRLDHLIKNYGLNPRDILVITYANWGRSRILGKVNKNNDGLGWRNSDFTTINKVCREILFEERSNVRSGGVFVDAI</sequence>
<proteinExistence type="predicted"/>
<gene>
    <name evidence="1" type="ORF">A6V39_04205</name>
</gene>
<dbReference type="RefSeq" id="WP_187150476.1">
    <property type="nucleotide sequence ID" value="NZ_LWUJ01000012.1"/>
</dbReference>
<organism evidence="1 2">
    <name type="scientific">Candidatus Mycoplasma haematobovis</name>
    <dbReference type="NCBI Taxonomy" id="432608"/>
    <lineage>
        <taxon>Bacteria</taxon>
        <taxon>Bacillati</taxon>
        <taxon>Mycoplasmatota</taxon>
        <taxon>Mollicutes</taxon>
        <taxon>Mycoplasmataceae</taxon>
        <taxon>Mycoplasma</taxon>
    </lineage>
</organism>
<name>A0A1A9QEF7_9MOLU</name>
<reference evidence="2" key="1">
    <citation type="submission" date="2016-04" db="EMBL/GenBank/DDBJ databases">
        <authorList>
            <person name="Quiroz-Castaneda R.E."/>
            <person name="Martinez-Ocampo F."/>
        </authorList>
    </citation>
    <scope>NUCLEOTIDE SEQUENCE [LARGE SCALE GENOMIC DNA]</scope>
    <source>
        <strain evidence="2">INIFAP01</strain>
    </source>
</reference>